<dbReference type="InterPro" id="IPR013105">
    <property type="entry name" value="TPR_2"/>
</dbReference>
<dbReference type="Proteomes" id="UP000199662">
    <property type="component" value="Unassembled WGS sequence"/>
</dbReference>
<evidence type="ECO:0000313" key="6">
    <source>
        <dbReference type="Proteomes" id="UP000199662"/>
    </source>
</evidence>
<dbReference type="EMBL" id="FNZK01000021">
    <property type="protein sequence ID" value="SEJ88065.1"/>
    <property type="molecule type" value="Genomic_DNA"/>
</dbReference>
<dbReference type="Pfam" id="PF13181">
    <property type="entry name" value="TPR_8"/>
    <property type="match status" value="2"/>
</dbReference>
<dbReference type="PANTHER" id="PTHR43630:SF2">
    <property type="entry name" value="GLYCOSYLTRANSFERASE"/>
    <property type="match status" value="1"/>
</dbReference>
<dbReference type="Pfam" id="PF07719">
    <property type="entry name" value="TPR_2"/>
    <property type="match status" value="1"/>
</dbReference>
<dbReference type="Gene3D" id="1.25.40.10">
    <property type="entry name" value="Tetratricopeptide repeat domain"/>
    <property type="match status" value="2"/>
</dbReference>
<dbReference type="PANTHER" id="PTHR43630">
    <property type="entry name" value="POLY-BETA-1,6-N-ACETYL-D-GLUCOSAMINE SYNTHASE"/>
    <property type="match status" value="1"/>
</dbReference>
<dbReference type="InterPro" id="IPR029044">
    <property type="entry name" value="Nucleotide-diphossugar_trans"/>
</dbReference>
<dbReference type="Pfam" id="PF00535">
    <property type="entry name" value="Glycos_transf_2"/>
    <property type="match status" value="1"/>
</dbReference>
<gene>
    <name evidence="5" type="ORF">SAMN05660742_12158</name>
</gene>
<dbReference type="STRING" id="84035.SAMN05660742_12158"/>
<dbReference type="AlphaFoldDB" id="A0A1H7CQJ1"/>
<evidence type="ECO:0000313" key="5">
    <source>
        <dbReference type="EMBL" id="SEJ88065.1"/>
    </source>
</evidence>
<evidence type="ECO:0000259" key="4">
    <source>
        <dbReference type="Pfam" id="PF00535"/>
    </source>
</evidence>
<dbReference type="InterPro" id="IPR011990">
    <property type="entry name" value="TPR-like_helical_dom_sf"/>
</dbReference>
<proteinExistence type="predicted"/>
<dbReference type="SUPFAM" id="SSF53448">
    <property type="entry name" value="Nucleotide-diphospho-sugar transferases"/>
    <property type="match status" value="1"/>
</dbReference>
<dbReference type="PROSITE" id="PS50005">
    <property type="entry name" value="TPR"/>
    <property type="match status" value="2"/>
</dbReference>
<accession>A0A1H7CQJ1</accession>
<keyword evidence="6" id="KW-1185">Reference proteome</keyword>
<feature type="repeat" description="TPR" evidence="3">
    <location>
        <begin position="563"/>
        <end position="596"/>
    </location>
</feature>
<dbReference type="Gene3D" id="3.90.550.10">
    <property type="entry name" value="Spore Coat Polysaccharide Biosynthesis Protein SpsA, Chain A"/>
    <property type="match status" value="1"/>
</dbReference>
<dbReference type="InterPro" id="IPR001173">
    <property type="entry name" value="Glyco_trans_2-like"/>
</dbReference>
<dbReference type="SUPFAM" id="SSF48452">
    <property type="entry name" value="TPR-like"/>
    <property type="match status" value="1"/>
</dbReference>
<dbReference type="CDD" id="cd02511">
    <property type="entry name" value="Beta4Glucosyltransferase"/>
    <property type="match status" value="1"/>
</dbReference>
<protein>
    <submittedName>
        <fullName evidence="5">Tetratricopeptide repeat-containing protein</fullName>
    </submittedName>
</protein>
<evidence type="ECO:0000256" key="1">
    <source>
        <dbReference type="ARBA" id="ARBA00022737"/>
    </source>
</evidence>
<feature type="repeat" description="TPR" evidence="3">
    <location>
        <begin position="274"/>
        <end position="307"/>
    </location>
</feature>
<name>A0A1H7CQJ1_9FIRM</name>
<evidence type="ECO:0000256" key="3">
    <source>
        <dbReference type="PROSITE-ProRule" id="PRU00339"/>
    </source>
</evidence>
<dbReference type="InterPro" id="IPR019734">
    <property type="entry name" value="TPR_rpt"/>
</dbReference>
<dbReference type="SMART" id="SM00028">
    <property type="entry name" value="TPR"/>
    <property type="match status" value="3"/>
</dbReference>
<organism evidence="5 6">
    <name type="scientific">Propionispira arboris</name>
    <dbReference type="NCBI Taxonomy" id="84035"/>
    <lineage>
        <taxon>Bacteria</taxon>
        <taxon>Bacillati</taxon>
        <taxon>Bacillota</taxon>
        <taxon>Negativicutes</taxon>
        <taxon>Selenomonadales</taxon>
        <taxon>Selenomonadaceae</taxon>
        <taxon>Propionispira</taxon>
    </lineage>
</organism>
<dbReference type="RefSeq" id="WP_091834613.1">
    <property type="nucleotide sequence ID" value="NZ_FNZK01000021.1"/>
</dbReference>
<keyword evidence="1" id="KW-0677">Repeat</keyword>
<sequence>MKISACIITKNEEKNMESYFAKIQGLVQEIILVDTGSTDRTVEIARSHGAKIYQYEWKQDFAAAKNYALQQATGDWIVFLDADEYFTSESIENLKKYLKTVHNNKKCDAIGVRIVNIDIDKDDQEISSFVNIRIFRNRPNLRYKNAIHEEVYNTKGTVHIFMLENDIKVYHTGYSSSIAREKMQRNLAILLKEIAEEGEKPIHYRYLCDCYHGLDDYTNAIKYGRLHIEAKLSSLGAEQTVYDKVIDALINSEADSNEIRAEIKRAIQKFPNAPDFYCAYGRFAWLQKNYEMALQYFLKAISLSEQESKGSYQANSFDGHLTAVYFFMGEIYFFKNQNEQALTYYCKSLLRYKYNAEVFQRVYRLLMNADPIEIISLFNGIYERTQKDISFIIENLSNCPKNKIFVYYSNILTRDFSVEVDSLWQYQMLGLGNYQKLYVTSMESMMQNSHMLASACIAQNNKQLMNEQQYIKALNEAFKTVVLRFYDETLKLNEELFPVYATILKELLLIHSSSLDHYLELAEDFSNENILKITKILEEKKKYSKALNVYRQVYLRLSLSNPSEYYEGIGYCSYKLGLYAEAARYFDKVLEKNPENLKILQFKTWSEARC</sequence>
<keyword evidence="2 3" id="KW-0802">TPR repeat</keyword>
<evidence type="ECO:0000256" key="2">
    <source>
        <dbReference type="ARBA" id="ARBA00022803"/>
    </source>
</evidence>
<reference evidence="6" key="1">
    <citation type="submission" date="2016-10" db="EMBL/GenBank/DDBJ databases">
        <authorList>
            <person name="Varghese N."/>
            <person name="Submissions S."/>
        </authorList>
    </citation>
    <scope>NUCLEOTIDE SEQUENCE [LARGE SCALE GENOMIC DNA]</scope>
    <source>
        <strain evidence="6">DSM 2179</strain>
    </source>
</reference>
<feature type="domain" description="Glycosyltransferase 2-like" evidence="4">
    <location>
        <begin position="4"/>
        <end position="129"/>
    </location>
</feature>